<organism evidence="1 2">
    <name type="scientific">Sinorhizobium americanum</name>
    <dbReference type="NCBI Taxonomy" id="194963"/>
    <lineage>
        <taxon>Bacteria</taxon>
        <taxon>Pseudomonadati</taxon>
        <taxon>Pseudomonadota</taxon>
        <taxon>Alphaproteobacteria</taxon>
        <taxon>Hyphomicrobiales</taxon>
        <taxon>Rhizobiaceae</taxon>
        <taxon>Sinorhizobium/Ensifer group</taxon>
        <taxon>Sinorhizobium</taxon>
    </lineage>
</organism>
<comment type="caution">
    <text evidence="1">The sequence shown here is derived from an EMBL/GenBank/DDBJ whole genome shotgun (WGS) entry which is preliminary data.</text>
</comment>
<proteinExistence type="predicted"/>
<dbReference type="EMBL" id="LODU01000001">
    <property type="protein sequence ID" value="POH35704.1"/>
    <property type="molecule type" value="Genomic_DNA"/>
</dbReference>
<reference evidence="1 2" key="1">
    <citation type="journal article" date="2014" name="Syst. Appl. Microbiol.">
        <title>Microsymbionts of Phaseolus vulgaris in acid and alkaline soils of Mexico.</title>
        <authorList>
            <person name="Verastegui-Valdes M.M."/>
            <person name="Zhang Y.J."/>
            <person name="Rivera-Orduna F.N."/>
            <person name="Cheng H.P."/>
            <person name="Sui X.H."/>
            <person name="Wang E.T."/>
        </authorList>
    </citation>
    <scope>NUCLEOTIDE SEQUENCE [LARGE SCALE GENOMIC DNA]</scope>
    <source>
        <strain evidence="1 2">FG01</strain>
    </source>
</reference>
<evidence type="ECO:0000313" key="1">
    <source>
        <dbReference type="EMBL" id="POH35704.1"/>
    </source>
</evidence>
<dbReference type="Proteomes" id="UP000237511">
    <property type="component" value="Unassembled WGS sequence"/>
</dbReference>
<gene>
    <name evidence="1" type="ORF">ATY31_00250</name>
</gene>
<protein>
    <submittedName>
        <fullName evidence="1">Uncharacterized protein</fullName>
    </submittedName>
</protein>
<sequence>MTPSAAVAKLQAVGIHVSERTLRERARALGACRIIGKTMFMLPSDIDAILEAARPKPKVRYDVSPYEPKPAPIKRWTEYDTEQLRQRILDQNKQRNKAARKARAK</sequence>
<dbReference type="AlphaFoldDB" id="A0A2S3YVQ1"/>
<evidence type="ECO:0000313" key="2">
    <source>
        <dbReference type="Proteomes" id="UP000237511"/>
    </source>
</evidence>
<accession>A0A2S3YVQ1</accession>
<name>A0A2S3YVQ1_9HYPH</name>